<evidence type="ECO:0000313" key="1">
    <source>
        <dbReference type="EMBL" id="CAG8843067.1"/>
    </source>
</evidence>
<feature type="non-terminal residue" evidence="1">
    <location>
        <position position="1"/>
    </location>
</feature>
<name>A0ABN7WXD3_GIGMA</name>
<dbReference type="EMBL" id="CAJVQB010071169">
    <property type="protein sequence ID" value="CAG8843067.1"/>
    <property type="molecule type" value="Genomic_DNA"/>
</dbReference>
<sequence length="50" mass="5200">LSALSTLLACPAHSARPAHSACPAHLACPAHSGRSVHLFLTLISKKSLQK</sequence>
<organism evidence="1 2">
    <name type="scientific">Gigaspora margarita</name>
    <dbReference type="NCBI Taxonomy" id="4874"/>
    <lineage>
        <taxon>Eukaryota</taxon>
        <taxon>Fungi</taxon>
        <taxon>Fungi incertae sedis</taxon>
        <taxon>Mucoromycota</taxon>
        <taxon>Glomeromycotina</taxon>
        <taxon>Glomeromycetes</taxon>
        <taxon>Diversisporales</taxon>
        <taxon>Gigasporaceae</taxon>
        <taxon>Gigaspora</taxon>
    </lineage>
</organism>
<reference evidence="1 2" key="1">
    <citation type="submission" date="2021-06" db="EMBL/GenBank/DDBJ databases">
        <authorList>
            <person name="Kallberg Y."/>
            <person name="Tangrot J."/>
            <person name="Rosling A."/>
        </authorList>
    </citation>
    <scope>NUCLEOTIDE SEQUENCE [LARGE SCALE GENOMIC DNA]</scope>
    <source>
        <strain evidence="1 2">120-4 pot B 10/14</strain>
    </source>
</reference>
<protein>
    <submittedName>
        <fullName evidence="1">2856_t:CDS:1</fullName>
    </submittedName>
</protein>
<comment type="caution">
    <text evidence="1">The sequence shown here is derived from an EMBL/GenBank/DDBJ whole genome shotgun (WGS) entry which is preliminary data.</text>
</comment>
<proteinExistence type="predicted"/>
<accession>A0ABN7WXD3</accession>
<evidence type="ECO:0000313" key="2">
    <source>
        <dbReference type="Proteomes" id="UP000789901"/>
    </source>
</evidence>
<gene>
    <name evidence="1" type="ORF">GMARGA_LOCUS36338</name>
</gene>
<keyword evidence="2" id="KW-1185">Reference proteome</keyword>
<feature type="non-terminal residue" evidence="1">
    <location>
        <position position="50"/>
    </location>
</feature>
<dbReference type="Proteomes" id="UP000789901">
    <property type="component" value="Unassembled WGS sequence"/>
</dbReference>